<evidence type="ECO:0000313" key="3">
    <source>
        <dbReference type="Proteomes" id="UP000821853"/>
    </source>
</evidence>
<organism evidence="2 3">
    <name type="scientific">Haemaphysalis longicornis</name>
    <name type="common">Bush tick</name>
    <dbReference type="NCBI Taxonomy" id="44386"/>
    <lineage>
        <taxon>Eukaryota</taxon>
        <taxon>Metazoa</taxon>
        <taxon>Ecdysozoa</taxon>
        <taxon>Arthropoda</taxon>
        <taxon>Chelicerata</taxon>
        <taxon>Arachnida</taxon>
        <taxon>Acari</taxon>
        <taxon>Parasitiformes</taxon>
        <taxon>Ixodida</taxon>
        <taxon>Ixodoidea</taxon>
        <taxon>Ixodidae</taxon>
        <taxon>Haemaphysalinae</taxon>
        <taxon>Haemaphysalis</taxon>
    </lineage>
</organism>
<evidence type="ECO:0000256" key="1">
    <source>
        <dbReference type="SAM" id="MobiDB-lite"/>
    </source>
</evidence>
<comment type="caution">
    <text evidence="2">The sequence shown here is derived from an EMBL/GenBank/DDBJ whole genome shotgun (WGS) entry which is preliminary data.</text>
</comment>
<dbReference type="Proteomes" id="UP000821853">
    <property type="component" value="Chromosome 3"/>
</dbReference>
<reference evidence="2 3" key="1">
    <citation type="journal article" date="2020" name="Cell">
        <title>Large-Scale Comparative Analyses of Tick Genomes Elucidate Their Genetic Diversity and Vector Capacities.</title>
        <authorList>
            <consortium name="Tick Genome and Microbiome Consortium (TIGMIC)"/>
            <person name="Jia N."/>
            <person name="Wang J."/>
            <person name="Shi W."/>
            <person name="Du L."/>
            <person name="Sun Y."/>
            <person name="Zhan W."/>
            <person name="Jiang J.F."/>
            <person name="Wang Q."/>
            <person name="Zhang B."/>
            <person name="Ji P."/>
            <person name="Bell-Sakyi L."/>
            <person name="Cui X.M."/>
            <person name="Yuan T.T."/>
            <person name="Jiang B.G."/>
            <person name="Yang W.F."/>
            <person name="Lam T.T."/>
            <person name="Chang Q.C."/>
            <person name="Ding S.J."/>
            <person name="Wang X.J."/>
            <person name="Zhu J.G."/>
            <person name="Ruan X.D."/>
            <person name="Zhao L."/>
            <person name="Wei J.T."/>
            <person name="Ye R.Z."/>
            <person name="Que T.C."/>
            <person name="Du C.H."/>
            <person name="Zhou Y.H."/>
            <person name="Cheng J.X."/>
            <person name="Dai P.F."/>
            <person name="Guo W.B."/>
            <person name="Han X.H."/>
            <person name="Huang E.J."/>
            <person name="Li L.F."/>
            <person name="Wei W."/>
            <person name="Gao Y.C."/>
            <person name="Liu J.Z."/>
            <person name="Shao H.Z."/>
            <person name="Wang X."/>
            <person name="Wang C.C."/>
            <person name="Yang T.C."/>
            <person name="Huo Q.B."/>
            <person name="Li W."/>
            <person name="Chen H.Y."/>
            <person name="Chen S.E."/>
            <person name="Zhou L.G."/>
            <person name="Ni X.B."/>
            <person name="Tian J.H."/>
            <person name="Sheng Y."/>
            <person name="Liu T."/>
            <person name="Pan Y.S."/>
            <person name="Xia L.Y."/>
            <person name="Li J."/>
            <person name="Zhao F."/>
            <person name="Cao W.C."/>
        </authorList>
    </citation>
    <scope>NUCLEOTIDE SEQUENCE [LARGE SCALE GENOMIC DNA]</scope>
    <source>
        <strain evidence="2">HaeL-2018</strain>
    </source>
</reference>
<feature type="compositionally biased region" description="Gly residues" evidence="1">
    <location>
        <begin position="59"/>
        <end position="68"/>
    </location>
</feature>
<name>A0A9J6G9M0_HAELO</name>
<gene>
    <name evidence="2" type="ORF">HPB48_013558</name>
</gene>
<dbReference type="AlphaFoldDB" id="A0A9J6G9M0"/>
<accession>A0A9J6G9M0</accession>
<dbReference type="VEuPathDB" id="VectorBase:HLOH_047084"/>
<keyword evidence="3" id="KW-1185">Reference proteome</keyword>
<evidence type="ECO:0000313" key="2">
    <source>
        <dbReference type="EMBL" id="KAH9371441.1"/>
    </source>
</evidence>
<sequence length="68" mass="7392">MLKDIMLQLKELKEAEVKRDVTFSEVNAELSKLDEVLKISKANEENTTESGGNSTAVGEGLGWAGPKN</sequence>
<feature type="region of interest" description="Disordered" evidence="1">
    <location>
        <begin position="43"/>
        <end position="68"/>
    </location>
</feature>
<dbReference type="EMBL" id="JABSTR010000005">
    <property type="protein sequence ID" value="KAH9371441.1"/>
    <property type="molecule type" value="Genomic_DNA"/>
</dbReference>
<protein>
    <submittedName>
        <fullName evidence="2">Uncharacterized protein</fullName>
    </submittedName>
</protein>
<proteinExistence type="predicted"/>